<name>A0AA40KPZ1_9HYME</name>
<protein>
    <submittedName>
        <fullName evidence="1">Uncharacterized protein</fullName>
    </submittedName>
</protein>
<organism evidence="1 2">
    <name type="scientific">Melipona bicolor</name>
    <dbReference type="NCBI Taxonomy" id="60889"/>
    <lineage>
        <taxon>Eukaryota</taxon>
        <taxon>Metazoa</taxon>
        <taxon>Ecdysozoa</taxon>
        <taxon>Arthropoda</taxon>
        <taxon>Hexapoda</taxon>
        <taxon>Insecta</taxon>
        <taxon>Pterygota</taxon>
        <taxon>Neoptera</taxon>
        <taxon>Endopterygota</taxon>
        <taxon>Hymenoptera</taxon>
        <taxon>Apocrita</taxon>
        <taxon>Aculeata</taxon>
        <taxon>Apoidea</taxon>
        <taxon>Anthophila</taxon>
        <taxon>Apidae</taxon>
        <taxon>Melipona</taxon>
    </lineage>
</organism>
<evidence type="ECO:0000313" key="2">
    <source>
        <dbReference type="Proteomes" id="UP001177670"/>
    </source>
</evidence>
<reference evidence="1" key="1">
    <citation type="submission" date="2021-10" db="EMBL/GenBank/DDBJ databases">
        <title>Melipona bicolor Genome sequencing and assembly.</title>
        <authorList>
            <person name="Araujo N.S."/>
            <person name="Arias M.C."/>
        </authorList>
    </citation>
    <scope>NUCLEOTIDE SEQUENCE</scope>
    <source>
        <strain evidence="1">USP_2M_L1-L4_2017</strain>
        <tissue evidence="1">Whole body</tissue>
    </source>
</reference>
<sequence length="68" mass="7608">MAGTKGVSGYERFAARVGRCEAGLSEVEERIKALSTIQRKWVYLEPVYEGGAAPNDTGRWSRANKEFR</sequence>
<dbReference type="AlphaFoldDB" id="A0AA40KPZ1"/>
<dbReference type="Proteomes" id="UP001177670">
    <property type="component" value="Unassembled WGS sequence"/>
</dbReference>
<evidence type="ECO:0000313" key="1">
    <source>
        <dbReference type="EMBL" id="KAK1128473.1"/>
    </source>
</evidence>
<accession>A0AA40KPZ1</accession>
<proteinExistence type="predicted"/>
<dbReference type="Gene3D" id="1.20.140.100">
    <property type="entry name" value="Dynein heavy chain, N-terminal domain 2"/>
    <property type="match status" value="1"/>
</dbReference>
<gene>
    <name evidence="1" type="ORF">K0M31_002933</name>
</gene>
<dbReference type="InterPro" id="IPR042222">
    <property type="entry name" value="Dynein_2_N"/>
</dbReference>
<dbReference type="EMBL" id="JAHYIQ010000010">
    <property type="protein sequence ID" value="KAK1128473.1"/>
    <property type="molecule type" value="Genomic_DNA"/>
</dbReference>
<keyword evidence="2" id="KW-1185">Reference proteome</keyword>
<comment type="caution">
    <text evidence="1">The sequence shown here is derived from an EMBL/GenBank/DDBJ whole genome shotgun (WGS) entry which is preliminary data.</text>
</comment>